<dbReference type="SUPFAM" id="SSF63748">
    <property type="entry name" value="Tudor/PWWP/MBT"/>
    <property type="match status" value="1"/>
</dbReference>
<evidence type="ECO:0000259" key="3">
    <source>
        <dbReference type="PROSITE" id="PS50102"/>
    </source>
</evidence>
<dbReference type="InterPro" id="IPR035979">
    <property type="entry name" value="RBD_domain_sf"/>
</dbReference>
<dbReference type="InterPro" id="IPR012677">
    <property type="entry name" value="Nucleotide-bd_a/b_plait_sf"/>
</dbReference>
<dbReference type="SMART" id="SM00360">
    <property type="entry name" value="RRM"/>
    <property type="match status" value="1"/>
</dbReference>
<dbReference type="SUPFAM" id="SSF54928">
    <property type="entry name" value="RNA-binding domain, RBD"/>
    <property type="match status" value="1"/>
</dbReference>
<name>A0A267G1Y6_9PLAT</name>
<feature type="region of interest" description="Disordered" evidence="2">
    <location>
        <begin position="80"/>
        <end position="110"/>
    </location>
</feature>
<feature type="compositionally biased region" description="Low complexity" evidence="2">
    <location>
        <begin position="84"/>
        <end position="100"/>
    </location>
</feature>
<dbReference type="InterPro" id="IPR000504">
    <property type="entry name" value="RRM_dom"/>
</dbReference>
<dbReference type="AlphaFoldDB" id="A0A267G1Y6"/>
<feature type="domain" description="RRM" evidence="3">
    <location>
        <begin position="6"/>
        <end position="83"/>
    </location>
</feature>
<dbReference type="EMBL" id="NIVC01000598">
    <property type="protein sequence ID" value="PAA80100.1"/>
    <property type="molecule type" value="Genomic_DNA"/>
</dbReference>
<evidence type="ECO:0000313" key="4">
    <source>
        <dbReference type="EMBL" id="PAA80100.1"/>
    </source>
</evidence>
<feature type="region of interest" description="Disordered" evidence="2">
    <location>
        <begin position="130"/>
        <end position="151"/>
    </location>
</feature>
<feature type="compositionally biased region" description="Polar residues" evidence="2">
    <location>
        <begin position="101"/>
        <end position="110"/>
    </location>
</feature>
<keyword evidence="5" id="KW-1185">Reference proteome</keyword>
<feature type="compositionally biased region" description="Polar residues" evidence="2">
    <location>
        <begin position="347"/>
        <end position="386"/>
    </location>
</feature>
<organism evidence="4 5">
    <name type="scientific">Macrostomum lignano</name>
    <dbReference type="NCBI Taxonomy" id="282301"/>
    <lineage>
        <taxon>Eukaryota</taxon>
        <taxon>Metazoa</taxon>
        <taxon>Spiralia</taxon>
        <taxon>Lophotrochozoa</taxon>
        <taxon>Platyhelminthes</taxon>
        <taxon>Rhabditophora</taxon>
        <taxon>Macrostomorpha</taxon>
        <taxon>Macrostomida</taxon>
        <taxon>Macrostomidae</taxon>
        <taxon>Macrostomum</taxon>
    </lineage>
</organism>
<evidence type="ECO:0000256" key="2">
    <source>
        <dbReference type="SAM" id="MobiDB-lite"/>
    </source>
</evidence>
<dbReference type="Gene3D" id="3.30.70.330">
    <property type="match status" value="1"/>
</dbReference>
<proteinExistence type="predicted"/>
<evidence type="ECO:0000256" key="1">
    <source>
        <dbReference type="PROSITE-ProRule" id="PRU00176"/>
    </source>
</evidence>
<keyword evidence="1" id="KW-0694">RNA-binding</keyword>
<evidence type="ECO:0000313" key="5">
    <source>
        <dbReference type="Proteomes" id="UP000215902"/>
    </source>
</evidence>
<feature type="region of interest" description="Disordered" evidence="2">
    <location>
        <begin position="347"/>
        <end position="472"/>
    </location>
</feature>
<protein>
    <recommendedName>
        <fullName evidence="3">RRM domain-containing protein</fullName>
    </recommendedName>
</protein>
<dbReference type="PROSITE" id="PS50102">
    <property type="entry name" value="RRM"/>
    <property type="match status" value="1"/>
</dbReference>
<sequence length="708" mass="75864">LRMSFYSLYLAGMPSYYAEGRIWSMFETCGPVESVFIKQHFDNGTLQGFVNMRDWSGAEQAVNQFNGYAVEPNVKLTVRHKTNRNSYNQRNNNTANRSSNDSLSQPARSSIASNDSLPILPLLSSLPAPTAGAAAAVPPPPQPLHNNVPCSSPPAAVRRRLDWLRLDQTAMLSIYLDAKQFRSAAKFWVSALPPSNPGEPDFQTELDSWASNPASKISASVARDNVGTSGGLIACIDGLACRVQLIESLSVNLFRAFLVDIGVERRVEAAELRSLPASLAVPPCRALQVSFRGLKDDDPGLADATAQLLRLAELHNGLLTIRRCGKSRACDGFMLIPVDVLEADQESPSVTGKSLQPTPSIQASKAPTQAPTQAPTHSQTQAPTHSQTQAPNQQPTQAPTHSQTQAPTQAPNQQPTQAPNQAPTRAPSQTPNRAPNRAPTQAPNQTPTRAPTQAPKQQPTRAPNQAPSRASMALKASNSLTTAELLRITGQSKLLASLPGAFDGQLCGITTNRRLLHVTEIGPAGQSKVQQLEDRLSRVKLPQSSRLTQLPQAGTPLLLQSSKTGRLLRGVCLEGAIVYLPDRGDTLALDCTNRFVPFDMSTAAAAAAANDGIDFASLPPLVVPVRLAQVMDSAELWSEAAIGCLKDAFIDTPLEVFVAPAASASTAADPDGIRRVNFRLKSGQRPHLDGVMCSDLLVSRRLAKPLVV</sequence>
<reference evidence="4 5" key="1">
    <citation type="submission" date="2017-06" db="EMBL/GenBank/DDBJ databases">
        <title>A platform for efficient transgenesis in Macrostomum lignano, a flatworm model organism for stem cell research.</title>
        <authorList>
            <person name="Berezikov E."/>
        </authorList>
    </citation>
    <scope>NUCLEOTIDE SEQUENCE [LARGE SCALE GENOMIC DNA]</scope>
    <source>
        <strain evidence="4">DV1</strain>
        <tissue evidence="4">Whole organism</tissue>
    </source>
</reference>
<dbReference type="GO" id="GO:0003723">
    <property type="term" value="F:RNA binding"/>
    <property type="evidence" value="ECO:0007669"/>
    <property type="project" value="UniProtKB-UniRule"/>
</dbReference>
<dbReference type="Pfam" id="PF00076">
    <property type="entry name" value="RRM_1"/>
    <property type="match status" value="1"/>
</dbReference>
<gene>
    <name evidence="4" type="ORF">BOX15_Mlig017874g1</name>
</gene>
<feature type="non-terminal residue" evidence="4">
    <location>
        <position position="1"/>
    </location>
</feature>
<comment type="caution">
    <text evidence="4">The sequence shown here is derived from an EMBL/GenBank/DDBJ whole genome shotgun (WGS) entry which is preliminary data.</text>
</comment>
<feature type="compositionally biased region" description="Polar residues" evidence="2">
    <location>
        <begin position="426"/>
        <end position="468"/>
    </location>
</feature>
<feature type="compositionally biased region" description="Low complexity" evidence="2">
    <location>
        <begin position="387"/>
        <end position="424"/>
    </location>
</feature>
<dbReference type="Proteomes" id="UP000215902">
    <property type="component" value="Unassembled WGS sequence"/>
</dbReference>
<accession>A0A267G1Y6</accession>